<dbReference type="Proteomes" id="UP000034611">
    <property type="component" value="Unassembled WGS sequence"/>
</dbReference>
<reference evidence="9 10" key="1">
    <citation type="journal article" date="2015" name="Nature">
        <title>rRNA introns, odd ribosomes, and small enigmatic genomes across a large radiation of phyla.</title>
        <authorList>
            <person name="Brown C.T."/>
            <person name="Hug L.A."/>
            <person name="Thomas B.C."/>
            <person name="Sharon I."/>
            <person name="Castelle C.J."/>
            <person name="Singh A."/>
            <person name="Wilkins M.J."/>
            <person name="Williams K.H."/>
            <person name="Banfield J.F."/>
        </authorList>
    </citation>
    <scope>NUCLEOTIDE SEQUENCE [LARGE SCALE GENOMIC DNA]</scope>
</reference>
<dbReference type="GO" id="GO:0050136">
    <property type="term" value="F:NADH dehydrogenase (quinone) (non-electrogenic) activity"/>
    <property type="evidence" value="ECO:0007669"/>
    <property type="project" value="UniProtKB-EC"/>
</dbReference>
<evidence type="ECO:0000313" key="9">
    <source>
        <dbReference type="EMBL" id="KKS80190.1"/>
    </source>
</evidence>
<evidence type="ECO:0000256" key="2">
    <source>
        <dbReference type="ARBA" id="ARBA00012637"/>
    </source>
</evidence>
<dbReference type="AlphaFoldDB" id="A0A0G1C3F5"/>
<proteinExistence type="inferred from homology"/>
<dbReference type="Pfam" id="PF07992">
    <property type="entry name" value="Pyr_redox_2"/>
    <property type="match status" value="1"/>
</dbReference>
<evidence type="ECO:0000256" key="4">
    <source>
        <dbReference type="ARBA" id="ARBA00022827"/>
    </source>
</evidence>
<evidence type="ECO:0000256" key="5">
    <source>
        <dbReference type="ARBA" id="ARBA00023002"/>
    </source>
</evidence>
<name>A0A0G1C3F5_9BACT</name>
<dbReference type="Gene3D" id="3.50.50.100">
    <property type="match status" value="1"/>
</dbReference>
<evidence type="ECO:0000256" key="6">
    <source>
        <dbReference type="ARBA" id="ARBA00023027"/>
    </source>
</evidence>
<comment type="catalytic activity">
    <reaction evidence="7">
        <text>a quinone + NADH + H(+) = a quinol + NAD(+)</text>
        <dbReference type="Rhea" id="RHEA:46160"/>
        <dbReference type="ChEBI" id="CHEBI:15378"/>
        <dbReference type="ChEBI" id="CHEBI:24646"/>
        <dbReference type="ChEBI" id="CHEBI:57540"/>
        <dbReference type="ChEBI" id="CHEBI:57945"/>
        <dbReference type="ChEBI" id="CHEBI:132124"/>
        <dbReference type="EC" id="1.6.5.9"/>
    </reaction>
</comment>
<dbReference type="InterPro" id="IPR036188">
    <property type="entry name" value="FAD/NAD-bd_sf"/>
</dbReference>
<evidence type="ECO:0000256" key="3">
    <source>
        <dbReference type="ARBA" id="ARBA00022630"/>
    </source>
</evidence>
<dbReference type="EC" id="1.6.5.9" evidence="2"/>
<dbReference type="PANTHER" id="PTHR43706:SF47">
    <property type="entry name" value="EXTERNAL NADH-UBIQUINONE OXIDOREDUCTASE 1, MITOCHONDRIAL-RELATED"/>
    <property type="match status" value="1"/>
</dbReference>
<dbReference type="EMBL" id="LCEY01000025">
    <property type="protein sequence ID" value="KKS80190.1"/>
    <property type="molecule type" value="Genomic_DNA"/>
</dbReference>
<comment type="caution">
    <text evidence="9">The sequence shown here is derived from an EMBL/GenBank/DDBJ whole genome shotgun (WGS) entry which is preliminary data.</text>
</comment>
<dbReference type="PATRIC" id="fig|1618585.3.peg.307"/>
<keyword evidence="4" id="KW-0274">FAD</keyword>
<evidence type="ECO:0000256" key="1">
    <source>
        <dbReference type="ARBA" id="ARBA00005272"/>
    </source>
</evidence>
<sequence length="320" mass="35499">MQFVNGSSVSYSHLIFALGAKTNYFGIEGLEKKSFTLKNFTDALDIRDTILDKIYSTKYNHQFSIVICGAGPTGVELSAELKEWFSELKKEGTPCDIKITLLDASPSILSKFDKEVIRKAEKRLKKFGVDILTKSLVEKIARDKITLKGDIRFRYDILIWAGGIEANALTQILPFQKSGRGIEVEKTLEAKLLDKSTKLGGKVYVIGDSATFKDSRTRSFVPQMARPAISEGTVAADNVIRNISGKPKRVFLPMDYPYVIPVGGKYAIVKIGSFVISGILGWILKGLIELGYLISIMPLGRALKIWYGGLVMFIKNDRLG</sequence>
<feature type="domain" description="FAD/NAD(P)-binding" evidence="8">
    <location>
        <begin position="5"/>
        <end position="232"/>
    </location>
</feature>
<accession>A0A0G1C3F5</accession>
<keyword evidence="3" id="KW-0285">Flavoprotein</keyword>
<dbReference type="PANTHER" id="PTHR43706">
    <property type="entry name" value="NADH DEHYDROGENASE"/>
    <property type="match status" value="1"/>
</dbReference>
<keyword evidence="6" id="KW-0520">NAD</keyword>
<dbReference type="SUPFAM" id="SSF51905">
    <property type="entry name" value="FAD/NAD(P)-binding domain"/>
    <property type="match status" value="1"/>
</dbReference>
<protein>
    <recommendedName>
        <fullName evidence="2">NADH:ubiquinone reductase (non-electrogenic)</fullName>
        <ecNumber evidence="2">1.6.5.9</ecNumber>
    </recommendedName>
</protein>
<comment type="similarity">
    <text evidence="1">Belongs to the NADH dehydrogenase family.</text>
</comment>
<evidence type="ECO:0000259" key="8">
    <source>
        <dbReference type="Pfam" id="PF07992"/>
    </source>
</evidence>
<evidence type="ECO:0000256" key="7">
    <source>
        <dbReference type="ARBA" id="ARBA00047599"/>
    </source>
</evidence>
<dbReference type="InterPro" id="IPR045024">
    <property type="entry name" value="NDH-2"/>
</dbReference>
<organism evidence="9 10">
    <name type="scientific">Candidatus Woesebacteria bacterium GW2011_GWC1_43_10b</name>
    <dbReference type="NCBI Taxonomy" id="1618585"/>
    <lineage>
        <taxon>Bacteria</taxon>
        <taxon>Candidatus Woeseibacteriota</taxon>
    </lineage>
</organism>
<gene>
    <name evidence="9" type="ORF">UV56_C0025G0017</name>
</gene>
<keyword evidence="5" id="KW-0560">Oxidoreductase</keyword>
<dbReference type="InterPro" id="IPR023753">
    <property type="entry name" value="FAD/NAD-binding_dom"/>
</dbReference>
<evidence type="ECO:0000313" key="10">
    <source>
        <dbReference type="Proteomes" id="UP000034611"/>
    </source>
</evidence>